<organism evidence="1 2">
    <name type="scientific">Anseongella ginsenosidimutans</name>
    <dbReference type="NCBI Taxonomy" id="496056"/>
    <lineage>
        <taxon>Bacteria</taxon>
        <taxon>Pseudomonadati</taxon>
        <taxon>Bacteroidota</taxon>
        <taxon>Sphingobacteriia</taxon>
        <taxon>Sphingobacteriales</taxon>
        <taxon>Sphingobacteriaceae</taxon>
        <taxon>Anseongella</taxon>
    </lineage>
</organism>
<dbReference type="Proteomes" id="UP000295807">
    <property type="component" value="Unassembled WGS sequence"/>
</dbReference>
<accession>A0A4R3KRV0</accession>
<dbReference type="AlphaFoldDB" id="A0A4R3KRV0"/>
<reference evidence="1 2" key="1">
    <citation type="submission" date="2019-03" db="EMBL/GenBank/DDBJ databases">
        <title>Genomic Encyclopedia of Type Strains, Phase IV (KMG-IV): sequencing the most valuable type-strain genomes for metagenomic binning, comparative biology and taxonomic classification.</title>
        <authorList>
            <person name="Goeker M."/>
        </authorList>
    </citation>
    <scope>NUCLEOTIDE SEQUENCE [LARGE SCALE GENOMIC DNA]</scope>
    <source>
        <strain evidence="1 2">DSM 21100</strain>
    </source>
</reference>
<gene>
    <name evidence="1" type="ORF">EDD80_104109</name>
</gene>
<dbReference type="Gene3D" id="3.40.50.150">
    <property type="entry name" value="Vaccinia Virus protein VP39"/>
    <property type="match status" value="1"/>
</dbReference>
<dbReference type="GO" id="GO:0032259">
    <property type="term" value="P:methylation"/>
    <property type="evidence" value="ECO:0007669"/>
    <property type="project" value="UniProtKB-KW"/>
</dbReference>
<keyword evidence="2" id="KW-1185">Reference proteome</keyword>
<dbReference type="InterPro" id="IPR029063">
    <property type="entry name" value="SAM-dependent_MTases_sf"/>
</dbReference>
<dbReference type="SUPFAM" id="SSF53335">
    <property type="entry name" value="S-adenosyl-L-methionine-dependent methyltransferases"/>
    <property type="match status" value="1"/>
</dbReference>
<comment type="caution">
    <text evidence="1">The sequence shown here is derived from an EMBL/GenBank/DDBJ whole genome shotgun (WGS) entry which is preliminary data.</text>
</comment>
<proteinExistence type="predicted"/>
<keyword evidence="1" id="KW-0489">Methyltransferase</keyword>
<dbReference type="GO" id="GO:0008168">
    <property type="term" value="F:methyltransferase activity"/>
    <property type="evidence" value="ECO:0007669"/>
    <property type="project" value="UniProtKB-KW"/>
</dbReference>
<evidence type="ECO:0000313" key="2">
    <source>
        <dbReference type="Proteomes" id="UP000295807"/>
    </source>
</evidence>
<keyword evidence="1" id="KW-0808">Transferase</keyword>
<dbReference type="EMBL" id="SMAD01000004">
    <property type="protein sequence ID" value="TCS87762.1"/>
    <property type="molecule type" value="Genomic_DNA"/>
</dbReference>
<dbReference type="OrthoDB" id="799111at2"/>
<protein>
    <submittedName>
        <fullName evidence="1">Methyltransferase family protein</fullName>
    </submittedName>
</protein>
<sequence>MDRLYVIQTLMKQRKLKNYLEIGVFNGHVFFRIQSSFKVAVDPEPNFTVYRKIGKTVFNPSNFFNQYFQKTSDAFFIEDACSLYKNRQIEIALIDGMHEYSYALRDIENTLDHLSDDGIIIVHDCNPRNREHACSFKEYKDRNFTGIWNGDVWKAIVHLRAHRDDINVFVLDCDHGLGIIQKGKPRHHKPKFNGPDIASFTFEDLDSNREEWLGLKPANYFYDHFSLYPSAQW</sequence>
<evidence type="ECO:0000313" key="1">
    <source>
        <dbReference type="EMBL" id="TCS87762.1"/>
    </source>
</evidence>
<dbReference type="Pfam" id="PF13578">
    <property type="entry name" value="Methyltransf_24"/>
    <property type="match status" value="1"/>
</dbReference>
<name>A0A4R3KRV0_9SPHI</name>